<protein>
    <submittedName>
        <fullName evidence="5">Glycoside hydrolase family 127 protein</fullName>
    </submittedName>
</protein>
<proteinExistence type="predicted"/>
<dbReference type="PANTHER" id="PTHR43465:SF2">
    <property type="entry name" value="DUF1680 DOMAIN PROTEIN (AFU_ORTHOLOGUE AFUA_1G08910)"/>
    <property type="match status" value="1"/>
</dbReference>
<gene>
    <name evidence="5" type="ORF">GXP67_13230</name>
</gene>
<evidence type="ECO:0000313" key="6">
    <source>
        <dbReference type="Proteomes" id="UP000480178"/>
    </source>
</evidence>
<accession>A0A6C0GIG6</accession>
<evidence type="ECO:0000259" key="4">
    <source>
        <dbReference type="Pfam" id="PF20737"/>
    </source>
</evidence>
<dbReference type="InterPro" id="IPR049046">
    <property type="entry name" value="Beta-AFase-like_GH127_middle"/>
</dbReference>
<dbReference type="GO" id="GO:0016787">
    <property type="term" value="F:hydrolase activity"/>
    <property type="evidence" value="ECO:0007669"/>
    <property type="project" value="UniProtKB-KW"/>
</dbReference>
<sequence length="655" mass="73035">MRLLPKKFTLLYIALIAITQTKAQDYPIRPVDFTQVHLQSAFWSPRLDTNRKVTIPFAFQKCEETGRINNFEVAGGLKPGKFKGIAYDDSDVFKVIEGAAYSLAVQPDTKLDAYLDELIAKIAAAQEPDGYLYTIRTIHQRNPESKLDDRAGKERWINLQDSHELYNLGHLYEAAVAHYLATGKKNLLNVATKSADLLVNTFGEGKRYAVPGHEETELALVKLYRVTNKKEYFNLAKFFVDQRGRHEHRKQFIADWANPVDSAYYQDHIPVIEQTEPVGHVVRAGYLYSGMADVAALTGEKAYANAIEKLWDYTINKKLYLTGGLGAAAGVEGFGPAYDLPNLTAYNETCAAVASMLWNYRLFLLSGKADYMDIFERTLYNGFLSGVSQEGNLFFYPNPLASDGKSKFNHGQVTRSPWFGTSCCPSNVARFLPSLPGYMYATKGEQVFVNLFVAGTGTVKNASQSIQITQQTNYPWDGKVTLTLKPEKTGAFPLYVRIPGWAQNKPVPGELYTYTDKQKPTVMLLVNGKKMATTVKEGYLVLQQNWKPGDKVELDMSMPVRQVVCSDQVNENKGKVALEKGPLVYCVEGVDNGGKVSNIAISSNTAFSIEKKSSLINGITVIHGKTANQRGFMAIPYYAWSHRGPGEMAVWLLKK</sequence>
<keyword evidence="5" id="KW-0378">Hydrolase</keyword>
<feature type="signal peptide" evidence="1">
    <location>
        <begin position="1"/>
        <end position="23"/>
    </location>
</feature>
<dbReference type="PANTHER" id="PTHR43465">
    <property type="entry name" value="DUF1680 DOMAIN PROTEIN (AFU_ORTHOLOGUE AFUA_1G08910)"/>
    <property type="match status" value="1"/>
</dbReference>
<dbReference type="Pfam" id="PF20736">
    <property type="entry name" value="Glyco_hydro127M"/>
    <property type="match status" value="1"/>
</dbReference>
<dbReference type="AlphaFoldDB" id="A0A6C0GIG6"/>
<evidence type="ECO:0000259" key="2">
    <source>
        <dbReference type="Pfam" id="PF07944"/>
    </source>
</evidence>
<dbReference type="Pfam" id="PF07944">
    <property type="entry name" value="Beta-AFase-like_GH127_cat"/>
    <property type="match status" value="1"/>
</dbReference>
<organism evidence="5 6">
    <name type="scientific">Rhodocytophaga rosea</name>
    <dbReference type="NCBI Taxonomy" id="2704465"/>
    <lineage>
        <taxon>Bacteria</taxon>
        <taxon>Pseudomonadati</taxon>
        <taxon>Bacteroidota</taxon>
        <taxon>Cytophagia</taxon>
        <taxon>Cytophagales</taxon>
        <taxon>Rhodocytophagaceae</taxon>
        <taxon>Rhodocytophaga</taxon>
    </lineage>
</organism>
<evidence type="ECO:0000259" key="3">
    <source>
        <dbReference type="Pfam" id="PF20736"/>
    </source>
</evidence>
<feature type="domain" description="Non-reducing end beta-L-arabinofuranosidase-like GH127 catalytic" evidence="2">
    <location>
        <begin position="35"/>
        <end position="436"/>
    </location>
</feature>
<keyword evidence="6" id="KW-1185">Reference proteome</keyword>
<dbReference type="SUPFAM" id="SSF48208">
    <property type="entry name" value="Six-hairpin glycosidases"/>
    <property type="match status" value="1"/>
</dbReference>
<dbReference type="InterPro" id="IPR012878">
    <property type="entry name" value="Beta-AFase-like_GH127_cat"/>
</dbReference>
<dbReference type="RefSeq" id="WP_162443549.1">
    <property type="nucleotide sequence ID" value="NZ_CP048222.1"/>
</dbReference>
<dbReference type="InterPro" id="IPR049174">
    <property type="entry name" value="Beta-AFase-like"/>
</dbReference>
<dbReference type="KEGG" id="rhoz:GXP67_13230"/>
<dbReference type="GO" id="GO:0005975">
    <property type="term" value="P:carbohydrate metabolic process"/>
    <property type="evidence" value="ECO:0007669"/>
    <property type="project" value="InterPro"/>
</dbReference>
<dbReference type="Pfam" id="PF20737">
    <property type="entry name" value="Glyco_hydro127C"/>
    <property type="match status" value="1"/>
</dbReference>
<evidence type="ECO:0000256" key="1">
    <source>
        <dbReference type="SAM" id="SignalP"/>
    </source>
</evidence>
<feature type="chain" id="PRO_5025638347" evidence="1">
    <location>
        <begin position="24"/>
        <end position="655"/>
    </location>
</feature>
<dbReference type="InterPro" id="IPR008928">
    <property type="entry name" value="6-hairpin_glycosidase_sf"/>
</dbReference>
<reference evidence="5 6" key="1">
    <citation type="submission" date="2020-01" db="EMBL/GenBank/DDBJ databases">
        <authorList>
            <person name="Kim M.K."/>
        </authorList>
    </citation>
    <scope>NUCLEOTIDE SEQUENCE [LARGE SCALE GENOMIC DNA]</scope>
    <source>
        <strain evidence="5 6">172606-1</strain>
    </source>
</reference>
<dbReference type="Proteomes" id="UP000480178">
    <property type="component" value="Chromosome"/>
</dbReference>
<keyword evidence="1" id="KW-0732">Signal</keyword>
<feature type="domain" description="Non-reducing end beta-L-arabinofuranosidase-like GH127 middle" evidence="3">
    <location>
        <begin position="446"/>
        <end position="558"/>
    </location>
</feature>
<name>A0A6C0GIG6_9BACT</name>
<dbReference type="EMBL" id="CP048222">
    <property type="protein sequence ID" value="QHT67520.1"/>
    <property type="molecule type" value="Genomic_DNA"/>
</dbReference>
<evidence type="ECO:0000313" key="5">
    <source>
        <dbReference type="EMBL" id="QHT67520.1"/>
    </source>
</evidence>
<dbReference type="InterPro" id="IPR049049">
    <property type="entry name" value="Beta-AFase-like_GH127_C"/>
</dbReference>
<feature type="domain" description="Non-reducing end beta-L-arabinofuranosidase-like GH127 C-terminal" evidence="4">
    <location>
        <begin position="560"/>
        <end position="652"/>
    </location>
</feature>